<feature type="domain" description="PPIase FKBP-type" evidence="3">
    <location>
        <begin position="257"/>
        <end position="320"/>
    </location>
</feature>
<evidence type="ECO:0000256" key="1">
    <source>
        <dbReference type="PROSITE-ProRule" id="PRU00277"/>
    </source>
</evidence>
<dbReference type="InterPro" id="IPR001623">
    <property type="entry name" value="DnaJ_domain"/>
</dbReference>
<dbReference type="Pfam" id="PF00254">
    <property type="entry name" value="FKBP_C"/>
    <property type="match status" value="1"/>
</dbReference>
<evidence type="ECO:0000259" key="4">
    <source>
        <dbReference type="PROSITE" id="PS50076"/>
    </source>
</evidence>
<feature type="region of interest" description="Disordered" evidence="2">
    <location>
        <begin position="221"/>
        <end position="250"/>
    </location>
</feature>
<evidence type="ECO:0000313" key="6">
    <source>
        <dbReference type="Proteomes" id="UP000265515"/>
    </source>
</evidence>
<dbReference type="Gene3D" id="1.10.287.110">
    <property type="entry name" value="DnaJ domain"/>
    <property type="match status" value="1"/>
</dbReference>
<feature type="compositionally biased region" description="Basic and acidic residues" evidence="2">
    <location>
        <begin position="239"/>
        <end position="249"/>
    </location>
</feature>
<name>A0A388L7L5_CHABU</name>
<feature type="compositionally biased region" description="Polar residues" evidence="2">
    <location>
        <begin position="221"/>
        <end position="238"/>
    </location>
</feature>
<feature type="domain" description="J" evidence="4">
    <location>
        <begin position="79"/>
        <end position="143"/>
    </location>
</feature>
<dbReference type="Gramene" id="GBG78274">
    <property type="protein sequence ID" value="GBG78274"/>
    <property type="gene ID" value="CBR_g26305"/>
</dbReference>
<dbReference type="EC" id="5.2.1.8" evidence="1"/>
<dbReference type="PROSITE" id="PS50059">
    <property type="entry name" value="FKBP_PPIASE"/>
    <property type="match status" value="1"/>
</dbReference>
<comment type="catalytic activity">
    <reaction evidence="1">
        <text>[protein]-peptidylproline (omega=180) = [protein]-peptidylproline (omega=0)</text>
        <dbReference type="Rhea" id="RHEA:16237"/>
        <dbReference type="Rhea" id="RHEA-COMP:10747"/>
        <dbReference type="Rhea" id="RHEA-COMP:10748"/>
        <dbReference type="ChEBI" id="CHEBI:83833"/>
        <dbReference type="ChEBI" id="CHEBI:83834"/>
        <dbReference type="EC" id="5.2.1.8"/>
    </reaction>
</comment>
<dbReference type="InterPro" id="IPR046357">
    <property type="entry name" value="PPIase_dom_sf"/>
</dbReference>
<dbReference type="PANTHER" id="PTHR43096:SF58">
    <property type="entry name" value="CHAPERONE DNAJ-DOMAIN SUPERFAMILY PROTEIN"/>
    <property type="match status" value="1"/>
</dbReference>
<dbReference type="Pfam" id="PF00226">
    <property type="entry name" value="DnaJ"/>
    <property type="match status" value="1"/>
</dbReference>
<keyword evidence="1" id="KW-0413">Isomerase</keyword>
<protein>
    <recommendedName>
        <fullName evidence="1">peptidylprolyl isomerase</fullName>
        <ecNumber evidence="1">5.2.1.8</ecNumber>
    </recommendedName>
</protein>
<dbReference type="PRINTS" id="PR00625">
    <property type="entry name" value="JDOMAIN"/>
</dbReference>
<proteinExistence type="predicted"/>
<dbReference type="PROSITE" id="PS50076">
    <property type="entry name" value="DNAJ_2"/>
    <property type="match status" value="1"/>
</dbReference>
<dbReference type="GO" id="GO:0003755">
    <property type="term" value="F:peptidyl-prolyl cis-trans isomerase activity"/>
    <property type="evidence" value="ECO:0007669"/>
    <property type="project" value="UniProtKB-KW"/>
</dbReference>
<dbReference type="InterPro" id="IPR001179">
    <property type="entry name" value="PPIase_FKBP_dom"/>
</dbReference>
<dbReference type="Gene3D" id="3.10.50.40">
    <property type="match status" value="1"/>
</dbReference>
<evidence type="ECO:0000256" key="2">
    <source>
        <dbReference type="SAM" id="MobiDB-lite"/>
    </source>
</evidence>
<dbReference type="GO" id="GO:0005737">
    <property type="term" value="C:cytoplasm"/>
    <property type="evidence" value="ECO:0007669"/>
    <property type="project" value="TreeGrafter"/>
</dbReference>
<dbReference type="OrthoDB" id="10250354at2759"/>
<organism evidence="5 6">
    <name type="scientific">Chara braunii</name>
    <name type="common">Braun's stonewort</name>
    <dbReference type="NCBI Taxonomy" id="69332"/>
    <lineage>
        <taxon>Eukaryota</taxon>
        <taxon>Viridiplantae</taxon>
        <taxon>Streptophyta</taxon>
        <taxon>Charophyceae</taxon>
        <taxon>Charales</taxon>
        <taxon>Characeae</taxon>
        <taxon>Chara</taxon>
    </lineage>
</organism>
<dbReference type="GO" id="GO:0042026">
    <property type="term" value="P:protein refolding"/>
    <property type="evidence" value="ECO:0007669"/>
    <property type="project" value="TreeGrafter"/>
</dbReference>
<reference evidence="5 6" key="1">
    <citation type="journal article" date="2018" name="Cell">
        <title>The Chara Genome: Secondary Complexity and Implications for Plant Terrestrialization.</title>
        <authorList>
            <person name="Nishiyama T."/>
            <person name="Sakayama H."/>
            <person name="Vries J.D."/>
            <person name="Buschmann H."/>
            <person name="Saint-Marcoux D."/>
            <person name="Ullrich K.K."/>
            <person name="Haas F.B."/>
            <person name="Vanderstraeten L."/>
            <person name="Becker D."/>
            <person name="Lang D."/>
            <person name="Vosolsobe S."/>
            <person name="Rombauts S."/>
            <person name="Wilhelmsson P.K.I."/>
            <person name="Janitza P."/>
            <person name="Kern R."/>
            <person name="Heyl A."/>
            <person name="Rumpler F."/>
            <person name="Villalobos L.I.A.C."/>
            <person name="Clay J.M."/>
            <person name="Skokan R."/>
            <person name="Toyoda A."/>
            <person name="Suzuki Y."/>
            <person name="Kagoshima H."/>
            <person name="Schijlen E."/>
            <person name="Tajeshwar N."/>
            <person name="Catarino B."/>
            <person name="Hetherington A.J."/>
            <person name="Saltykova A."/>
            <person name="Bonnot C."/>
            <person name="Breuninger H."/>
            <person name="Symeonidi A."/>
            <person name="Radhakrishnan G.V."/>
            <person name="Van Nieuwerburgh F."/>
            <person name="Deforce D."/>
            <person name="Chang C."/>
            <person name="Karol K.G."/>
            <person name="Hedrich R."/>
            <person name="Ulvskov P."/>
            <person name="Glockner G."/>
            <person name="Delwiche C.F."/>
            <person name="Petrasek J."/>
            <person name="Van de Peer Y."/>
            <person name="Friml J."/>
            <person name="Beilby M."/>
            <person name="Dolan L."/>
            <person name="Kohara Y."/>
            <person name="Sugano S."/>
            <person name="Fujiyama A."/>
            <person name="Delaux P.-M."/>
            <person name="Quint M."/>
            <person name="TheiBen G."/>
            <person name="Hagemann M."/>
            <person name="Harholt J."/>
            <person name="Dunand C."/>
            <person name="Zachgo S."/>
            <person name="Langdale J."/>
            <person name="Maumus F."/>
            <person name="Straeten D.V.D."/>
            <person name="Gould S.B."/>
            <person name="Rensing S.A."/>
        </authorList>
    </citation>
    <scope>NUCLEOTIDE SEQUENCE [LARGE SCALE GENOMIC DNA]</scope>
    <source>
        <strain evidence="5 6">S276</strain>
    </source>
</reference>
<evidence type="ECO:0000259" key="3">
    <source>
        <dbReference type="PROSITE" id="PS50059"/>
    </source>
</evidence>
<evidence type="ECO:0000313" key="5">
    <source>
        <dbReference type="EMBL" id="GBG78274.1"/>
    </source>
</evidence>
<dbReference type="SUPFAM" id="SSF46565">
    <property type="entry name" value="Chaperone J-domain"/>
    <property type="match status" value="1"/>
</dbReference>
<dbReference type="GO" id="GO:0051082">
    <property type="term" value="F:unfolded protein binding"/>
    <property type="evidence" value="ECO:0007669"/>
    <property type="project" value="TreeGrafter"/>
</dbReference>
<dbReference type="CDD" id="cd06257">
    <property type="entry name" value="DnaJ"/>
    <property type="match status" value="1"/>
</dbReference>
<dbReference type="Proteomes" id="UP000265515">
    <property type="component" value="Unassembled WGS sequence"/>
</dbReference>
<keyword evidence="1" id="KW-0697">Rotamase</keyword>
<accession>A0A388L7L5</accession>
<comment type="caution">
    <text evidence="5">The sequence shown here is derived from an EMBL/GenBank/DDBJ whole genome shotgun (WGS) entry which is preliminary data.</text>
</comment>
<dbReference type="SUPFAM" id="SSF54534">
    <property type="entry name" value="FKBP-like"/>
    <property type="match status" value="1"/>
</dbReference>
<keyword evidence="6" id="KW-1185">Reference proteome</keyword>
<sequence>MRCSSGKISDVSGAAAAGTNGEVHGWLVRRGDLWGCPGRPCLSQQGSRVLLGRRAEKRKARGQQTAGVKVVAMANEHQDLYETLGISATASDRDIKQAYRRLALRFHPDVNKEPDAQEKFLRIKSAYQTLSDPSSRIRYDAVRRRGDESWSPFGGWGSSGAKSKEDEEFYGLGEFFRDLENDLNKRQQEMAEGKGKSLWEELAELGEEFVEFLEKELTIPSPGQAQNSWGGASPNGSESEQRERSKTSAERVVAIDGDMVSVNYRCTTEDGKLLYASEEPISFEVGAGDVMGNPLFQGFDQASRGLAVGECSSFTVSNELQSRYLAFVVLF</sequence>
<dbReference type="PANTHER" id="PTHR43096">
    <property type="entry name" value="DNAJ HOMOLOG 1, MITOCHONDRIAL-RELATED"/>
    <property type="match status" value="1"/>
</dbReference>
<dbReference type="STRING" id="69332.A0A388L7L5"/>
<dbReference type="InterPro" id="IPR036869">
    <property type="entry name" value="J_dom_sf"/>
</dbReference>
<dbReference type="AlphaFoldDB" id="A0A388L7L5"/>
<gene>
    <name evidence="5" type="ORF">CBR_g26305</name>
</gene>
<dbReference type="SMART" id="SM00271">
    <property type="entry name" value="DnaJ"/>
    <property type="match status" value="1"/>
</dbReference>
<dbReference type="EMBL" id="BFEA01000291">
    <property type="protein sequence ID" value="GBG78274.1"/>
    <property type="molecule type" value="Genomic_DNA"/>
</dbReference>